<feature type="region of interest" description="Disordered" evidence="2">
    <location>
        <begin position="87"/>
        <end position="125"/>
    </location>
</feature>
<feature type="region of interest" description="Disordered" evidence="2">
    <location>
        <begin position="1"/>
        <end position="25"/>
    </location>
</feature>
<dbReference type="SUPFAM" id="SSF57756">
    <property type="entry name" value="Retrovirus zinc finger-like domains"/>
    <property type="match status" value="1"/>
</dbReference>
<dbReference type="PANTHER" id="PTHR15503:SF45">
    <property type="entry name" value="RNA-DIRECTED DNA POLYMERASE HOMOLOG"/>
    <property type="match status" value="1"/>
</dbReference>
<keyword evidence="1" id="KW-0479">Metal-binding</keyword>
<keyword evidence="4" id="KW-0548">Nucleotidyltransferase</keyword>
<keyword evidence="5" id="KW-1185">Reference proteome</keyword>
<dbReference type="CDD" id="cd01647">
    <property type="entry name" value="RT_LTR"/>
    <property type="match status" value="1"/>
</dbReference>
<dbReference type="InterPro" id="IPR032567">
    <property type="entry name" value="RTL1-rel"/>
</dbReference>
<dbReference type="Pfam" id="PF08284">
    <property type="entry name" value="RVP_2"/>
    <property type="match status" value="1"/>
</dbReference>
<dbReference type="InterPro" id="IPR001878">
    <property type="entry name" value="Znf_CCHC"/>
</dbReference>
<dbReference type="PANTHER" id="PTHR15503">
    <property type="entry name" value="LDOC1 RELATED"/>
    <property type="match status" value="1"/>
</dbReference>
<dbReference type="EMBL" id="BQNB010016038">
    <property type="protein sequence ID" value="GJT47081.1"/>
    <property type="molecule type" value="Genomic_DNA"/>
</dbReference>
<gene>
    <name evidence="4" type="ORF">Tco_0955796</name>
</gene>
<sequence>MAPRGRPTRLNPDATPTPVTDTHTTTSVTNAQIQAMINEGVTAALAARDATRNGDDSHTSGTGVRRLVIHLIPTELMDKKINTWAERQADNKRKSDDTARNNQNQQPNKRQNTGRAYAAGNGDRKPYGGPKPLCSKCNYHHEGPCAPKCSKCNRFGHLGRDCRSPPNVNTRANQRACFECGAQGHFKKDCPKLKNNNNRGNQAGNAKAQAKVYAVGNAGANPDNNVVTDLKSPVELGSFDVIIGMDWLAKYHAVIVCAEKIVRIPFGDEILIVRGDGSSNKHGTRLNIISCAKAQEYLTKGCHVFLANITATKDEDKSKEKRLEDVPVVQEFPEVFPEDLPGIPPTRQVEFRIDLVPGATPVARAPYRLAPSEMKELAEQLQELTDKGFIRPSSSPWGAPVLFVKKKDGSFRMCIDYRELNKLTVKNRYPLPRIDDLFDQLQGSSIYSKIDLRSCHAPILALPEGKRRFQRIPAQCFKEGLGAVLMQREKAEPFEALYGRKCRSPVCWAEVGQVQLTGPELVQETTERIIQIKQRIQTARDRQKSYADLKRKPMEFQVGDKVMLKVSPWKGVVRFGKRGKLNPRYVGPFKVLKKVGAVAYKLELPQELSRVHNTFHVSNLKKCYYDDPLVVPLEGLQVDDKLHFVEEPVEIIDREVKQLRRSRVLIVKV</sequence>
<evidence type="ECO:0000256" key="1">
    <source>
        <dbReference type="PROSITE-ProRule" id="PRU00047"/>
    </source>
</evidence>
<dbReference type="Gene3D" id="3.30.70.270">
    <property type="match status" value="1"/>
</dbReference>
<accession>A0ABQ5E8C0</accession>
<dbReference type="Gene3D" id="3.10.10.10">
    <property type="entry name" value="HIV Type 1 Reverse Transcriptase, subunit A, domain 1"/>
    <property type="match status" value="1"/>
</dbReference>
<feature type="compositionally biased region" description="Low complexity" evidence="2">
    <location>
        <begin position="16"/>
        <end position="25"/>
    </location>
</feature>
<evidence type="ECO:0000313" key="4">
    <source>
        <dbReference type="EMBL" id="GJT47081.1"/>
    </source>
</evidence>
<feature type="compositionally biased region" description="Basic and acidic residues" evidence="2">
    <location>
        <begin position="87"/>
        <end position="99"/>
    </location>
</feature>
<feature type="domain" description="CCHC-type" evidence="3">
    <location>
        <begin position="177"/>
        <end position="192"/>
    </location>
</feature>
<evidence type="ECO:0000259" key="3">
    <source>
        <dbReference type="PROSITE" id="PS50158"/>
    </source>
</evidence>
<keyword evidence="1" id="KW-0862">Zinc</keyword>
<organism evidence="4 5">
    <name type="scientific">Tanacetum coccineum</name>
    <dbReference type="NCBI Taxonomy" id="301880"/>
    <lineage>
        <taxon>Eukaryota</taxon>
        <taxon>Viridiplantae</taxon>
        <taxon>Streptophyta</taxon>
        <taxon>Embryophyta</taxon>
        <taxon>Tracheophyta</taxon>
        <taxon>Spermatophyta</taxon>
        <taxon>Magnoliopsida</taxon>
        <taxon>eudicotyledons</taxon>
        <taxon>Gunneridae</taxon>
        <taxon>Pentapetalae</taxon>
        <taxon>asterids</taxon>
        <taxon>campanulids</taxon>
        <taxon>Asterales</taxon>
        <taxon>Asteraceae</taxon>
        <taxon>Asteroideae</taxon>
        <taxon>Anthemideae</taxon>
        <taxon>Anthemidinae</taxon>
        <taxon>Tanacetum</taxon>
    </lineage>
</organism>
<evidence type="ECO:0000256" key="2">
    <source>
        <dbReference type="SAM" id="MobiDB-lite"/>
    </source>
</evidence>
<proteinExistence type="predicted"/>
<dbReference type="PROSITE" id="PS50158">
    <property type="entry name" value="ZF_CCHC"/>
    <property type="match status" value="2"/>
</dbReference>
<dbReference type="Gene3D" id="4.10.60.10">
    <property type="entry name" value="Zinc finger, CCHC-type"/>
    <property type="match status" value="1"/>
</dbReference>
<reference evidence="4" key="1">
    <citation type="journal article" date="2022" name="Int. J. Mol. Sci.">
        <title>Draft Genome of Tanacetum Coccineum: Genomic Comparison of Closely Related Tanacetum-Family Plants.</title>
        <authorList>
            <person name="Yamashiro T."/>
            <person name="Shiraishi A."/>
            <person name="Nakayama K."/>
            <person name="Satake H."/>
        </authorList>
    </citation>
    <scope>NUCLEOTIDE SEQUENCE</scope>
</reference>
<dbReference type="InterPro" id="IPR056924">
    <property type="entry name" value="SH3_Tf2-1"/>
</dbReference>
<keyword evidence="4" id="KW-0695">RNA-directed DNA polymerase</keyword>
<feature type="domain" description="CCHC-type" evidence="3">
    <location>
        <begin position="148"/>
        <end position="164"/>
    </location>
</feature>
<dbReference type="GO" id="GO:0003964">
    <property type="term" value="F:RNA-directed DNA polymerase activity"/>
    <property type="evidence" value="ECO:0007669"/>
    <property type="project" value="UniProtKB-KW"/>
</dbReference>
<feature type="compositionally biased region" description="Low complexity" evidence="2">
    <location>
        <begin position="100"/>
        <end position="111"/>
    </location>
</feature>
<keyword evidence="1" id="KW-0863">Zinc-finger</keyword>
<dbReference type="InterPro" id="IPR043128">
    <property type="entry name" value="Rev_trsase/Diguanyl_cyclase"/>
</dbReference>
<dbReference type="Proteomes" id="UP001151760">
    <property type="component" value="Unassembled WGS sequence"/>
</dbReference>
<dbReference type="SMART" id="SM00343">
    <property type="entry name" value="ZnF_C2HC"/>
    <property type="match status" value="2"/>
</dbReference>
<dbReference type="SUPFAM" id="SSF56672">
    <property type="entry name" value="DNA/RNA polymerases"/>
    <property type="match status" value="1"/>
</dbReference>
<comment type="caution">
    <text evidence="4">The sequence shown here is derived from an EMBL/GenBank/DDBJ whole genome shotgun (WGS) entry which is preliminary data.</text>
</comment>
<dbReference type="InterPro" id="IPR036875">
    <property type="entry name" value="Znf_CCHC_sf"/>
</dbReference>
<protein>
    <submittedName>
        <fullName evidence="4">Reverse transcriptase domain-containing protein</fullName>
    </submittedName>
</protein>
<evidence type="ECO:0000313" key="5">
    <source>
        <dbReference type="Proteomes" id="UP001151760"/>
    </source>
</evidence>
<keyword evidence="4" id="KW-0808">Transferase</keyword>
<reference evidence="4" key="2">
    <citation type="submission" date="2022-01" db="EMBL/GenBank/DDBJ databases">
        <authorList>
            <person name="Yamashiro T."/>
            <person name="Shiraishi A."/>
            <person name="Satake H."/>
            <person name="Nakayama K."/>
        </authorList>
    </citation>
    <scope>NUCLEOTIDE SEQUENCE</scope>
</reference>
<dbReference type="InterPro" id="IPR043502">
    <property type="entry name" value="DNA/RNA_pol_sf"/>
</dbReference>
<name>A0ABQ5E8C0_9ASTR</name>
<dbReference type="Pfam" id="PF00098">
    <property type="entry name" value="zf-CCHC"/>
    <property type="match status" value="2"/>
</dbReference>
<dbReference type="Pfam" id="PF24626">
    <property type="entry name" value="SH3_Tf2-1"/>
    <property type="match status" value="1"/>
</dbReference>